<evidence type="ECO:0000313" key="2">
    <source>
        <dbReference type="EMBL" id="SHE39858.1"/>
    </source>
</evidence>
<dbReference type="RefSeq" id="WP_072892452.1">
    <property type="nucleotide sequence ID" value="NZ_FQVM01000002.1"/>
</dbReference>
<dbReference type="EMBL" id="FQVM01000002">
    <property type="protein sequence ID" value="SHE39858.1"/>
    <property type="molecule type" value="Genomic_DNA"/>
</dbReference>
<evidence type="ECO:0000259" key="1">
    <source>
        <dbReference type="PROSITE" id="PS51154"/>
    </source>
</evidence>
<dbReference type="InterPro" id="IPR002589">
    <property type="entry name" value="Macro_dom"/>
</dbReference>
<dbReference type="Pfam" id="PF01661">
    <property type="entry name" value="Macro"/>
    <property type="match status" value="2"/>
</dbReference>
<accession>A0A1M4T6C0</accession>
<feature type="domain" description="Macro" evidence="1">
    <location>
        <begin position="1"/>
        <end position="213"/>
    </location>
</feature>
<dbReference type="SMART" id="SM00506">
    <property type="entry name" value="A1pp"/>
    <property type="match status" value="1"/>
</dbReference>
<protein>
    <submittedName>
        <fullName evidence="2">O-acetyl-ADP-ribose deacetylase (Regulator of RNase III), contains Macro domain</fullName>
    </submittedName>
</protein>
<dbReference type="InterPro" id="IPR043472">
    <property type="entry name" value="Macro_dom-like"/>
</dbReference>
<dbReference type="CDD" id="cd02908">
    <property type="entry name" value="Macro_OAADPr_deacetylase"/>
    <property type="match status" value="1"/>
</dbReference>
<reference evidence="2 3" key="1">
    <citation type="submission" date="2016-11" db="EMBL/GenBank/DDBJ databases">
        <authorList>
            <person name="Jaros S."/>
            <person name="Januszkiewicz K."/>
            <person name="Wedrychowicz H."/>
        </authorList>
    </citation>
    <scope>NUCLEOTIDE SEQUENCE [LARGE SCALE GENOMIC DNA]</scope>
    <source>
        <strain evidence="2 3">DSM 2631</strain>
    </source>
</reference>
<name>A0A1M4T6C0_9CLOT</name>
<dbReference type="OrthoDB" id="6194521at2"/>
<dbReference type="PANTHER" id="PTHR11106:SF27">
    <property type="entry name" value="MACRO DOMAIN-CONTAINING PROTEIN"/>
    <property type="match status" value="1"/>
</dbReference>
<keyword evidence="3" id="KW-1185">Reference proteome</keyword>
<dbReference type="SUPFAM" id="SSF52949">
    <property type="entry name" value="Macro domain-like"/>
    <property type="match status" value="1"/>
</dbReference>
<organism evidence="2 3">
    <name type="scientific">Clostridium fallax</name>
    <dbReference type="NCBI Taxonomy" id="1533"/>
    <lineage>
        <taxon>Bacteria</taxon>
        <taxon>Bacillati</taxon>
        <taxon>Bacillota</taxon>
        <taxon>Clostridia</taxon>
        <taxon>Eubacteriales</taxon>
        <taxon>Clostridiaceae</taxon>
        <taxon>Clostridium</taxon>
    </lineage>
</organism>
<dbReference type="Proteomes" id="UP000184035">
    <property type="component" value="Unassembled WGS sequence"/>
</dbReference>
<dbReference type="Gene3D" id="3.40.220.10">
    <property type="entry name" value="Leucine Aminopeptidase, subunit E, domain 1"/>
    <property type="match status" value="2"/>
</dbReference>
<evidence type="ECO:0000313" key="3">
    <source>
        <dbReference type="Proteomes" id="UP000184035"/>
    </source>
</evidence>
<sequence length="213" mass="23293">MSKISVILGDITKQNCDAIVNAANTSLLGGGGVDGAIHKAAGSELLDECRALNGCKTGEAKITKSYNLSSNGVKWIIHAVGPIWRGGNFNESVKLKNAYENSLKLCANYKEEYVNQCINLVKNKLHRFNGCHNLSLENCEKKALNIIEKNPLKTVAFPSISTGAYNYPLKEAASIAIDTIKSFLEKNNSLDEVIIVCYDEKTFNVYNSLVDND</sequence>
<dbReference type="STRING" id="1533.SAMN05443638_10233"/>
<proteinExistence type="predicted"/>
<dbReference type="PANTHER" id="PTHR11106">
    <property type="entry name" value="GANGLIOSIDE INDUCED DIFFERENTIATION ASSOCIATED PROTEIN 2-RELATED"/>
    <property type="match status" value="1"/>
</dbReference>
<gene>
    <name evidence="2" type="ORF">SAMN05443638_10233</name>
</gene>
<dbReference type="AlphaFoldDB" id="A0A1M4T6C0"/>
<dbReference type="PROSITE" id="PS51154">
    <property type="entry name" value="MACRO"/>
    <property type="match status" value="1"/>
</dbReference>